<evidence type="ECO:0000313" key="4">
    <source>
        <dbReference type="Proteomes" id="UP000000787"/>
    </source>
</evidence>
<accession>A9B4X0</accession>
<gene>
    <name evidence="3" type="ordered locus">Haur_3055</name>
</gene>
<dbReference type="Proteomes" id="UP000000787">
    <property type="component" value="Chromosome"/>
</dbReference>
<evidence type="ECO:0000313" key="3">
    <source>
        <dbReference type="EMBL" id="ABX05693.1"/>
    </source>
</evidence>
<dbReference type="Pfam" id="PF12770">
    <property type="entry name" value="CHAT"/>
    <property type="match status" value="1"/>
</dbReference>
<dbReference type="InterPro" id="IPR045543">
    <property type="entry name" value="TCAD7"/>
</dbReference>
<dbReference type="KEGG" id="hau:Haur_3055"/>
<dbReference type="STRING" id="316274.Haur_3055"/>
<dbReference type="AlphaFoldDB" id="A9B4X0"/>
<evidence type="ECO:0000259" key="1">
    <source>
        <dbReference type="Pfam" id="PF12770"/>
    </source>
</evidence>
<dbReference type="Pfam" id="PF19973">
    <property type="entry name" value="TCAD7"/>
    <property type="match status" value="1"/>
</dbReference>
<evidence type="ECO:0000259" key="2">
    <source>
        <dbReference type="Pfam" id="PF19973"/>
    </source>
</evidence>
<dbReference type="InterPro" id="IPR024983">
    <property type="entry name" value="CHAT_dom"/>
</dbReference>
<keyword evidence="4" id="KW-1185">Reference proteome</keyword>
<dbReference type="eggNOG" id="COG4995">
    <property type="taxonomic scope" value="Bacteria"/>
</dbReference>
<sequence length="615" mass="67656">MSSRSINRRLLVLQAGWTVAQAQLLLAHSQAEYVVVQRTEPQIYWYVYPLEVVQERLSYHHPDIAIYLALNLQETSASSTLNSNQLETADYLSVVLDDQQHLQGVVNPSAQAKGTEFDPFFKAYPSVVAQNQAQLNQAFDLAVGFRDTPDAGLIGGHNPIVIHGLQTDERCTIMLSGDGLQFDREQAELAFDIQATVFFKATPTRTGRCVIYVDYYRQRQLVGHAERVVLVDSNAEPEPSNASPFDFGSTPVDLLINLRRDGDTFKWTAMPHDQAFTPVHNLPSQQALSEQAAQNCAVDLLGAAVNPSLLLAQRELEALASDLGQFVPSPIWQLHSDLAQKLQRPLTVLLRSNDLALPWELAMVEAPLLAGDQPLYWAAQTHFARWYIHPQVSPMPPDQLNISQISAIASRYGWDSGQAELVHAVDEQTMLQNQWQAQAYEATIQALDPLLSQATTQAGHLLHFAVHGRSQPNARIQEIILADNNAISAKALVGNTRRRPPQFSFVFINACQVATPGQSLGQAAGFPAEILKSGAAGFVAPLWEADDQAAGTFAAQFYSQAFQAQPLGAILQQYRLSYVANSTTTRLAYIFYGHPALRLAYSSKGATHAQQPSAA</sequence>
<protein>
    <submittedName>
        <fullName evidence="3">Uncharacterized protein</fullName>
    </submittedName>
</protein>
<name>A9B4X0_HERA2</name>
<organism evidence="3 4">
    <name type="scientific">Herpetosiphon aurantiacus (strain ATCC 23779 / DSM 785 / 114-95)</name>
    <dbReference type="NCBI Taxonomy" id="316274"/>
    <lineage>
        <taxon>Bacteria</taxon>
        <taxon>Bacillati</taxon>
        <taxon>Chloroflexota</taxon>
        <taxon>Chloroflexia</taxon>
        <taxon>Herpetosiphonales</taxon>
        <taxon>Herpetosiphonaceae</taxon>
        <taxon>Herpetosiphon</taxon>
    </lineage>
</organism>
<dbReference type="EMBL" id="CP000875">
    <property type="protein sequence ID" value="ABX05693.1"/>
    <property type="molecule type" value="Genomic_DNA"/>
</dbReference>
<reference evidence="3 4" key="1">
    <citation type="journal article" date="2011" name="Stand. Genomic Sci.">
        <title>Complete genome sequence of the filamentous gliding predatory bacterium Herpetosiphon aurantiacus type strain (114-95(T)).</title>
        <authorList>
            <person name="Kiss H."/>
            <person name="Nett M."/>
            <person name="Domin N."/>
            <person name="Martin K."/>
            <person name="Maresca J.A."/>
            <person name="Copeland A."/>
            <person name="Lapidus A."/>
            <person name="Lucas S."/>
            <person name="Berry K.W."/>
            <person name="Glavina Del Rio T."/>
            <person name="Dalin E."/>
            <person name="Tice H."/>
            <person name="Pitluck S."/>
            <person name="Richardson P."/>
            <person name="Bruce D."/>
            <person name="Goodwin L."/>
            <person name="Han C."/>
            <person name="Detter J.C."/>
            <person name="Schmutz J."/>
            <person name="Brettin T."/>
            <person name="Land M."/>
            <person name="Hauser L."/>
            <person name="Kyrpides N.C."/>
            <person name="Ivanova N."/>
            <person name="Goker M."/>
            <person name="Woyke T."/>
            <person name="Klenk H.P."/>
            <person name="Bryant D.A."/>
        </authorList>
    </citation>
    <scope>NUCLEOTIDE SEQUENCE [LARGE SCALE GENOMIC DNA]</scope>
    <source>
        <strain evidence="4">ATCC 23779 / DSM 785 / 114-95</strain>
    </source>
</reference>
<feature type="domain" description="CHAT" evidence="1">
    <location>
        <begin position="338"/>
        <end position="584"/>
    </location>
</feature>
<feature type="domain" description="Ternary complex associated" evidence="2">
    <location>
        <begin position="8"/>
        <end position="104"/>
    </location>
</feature>
<dbReference type="InParanoid" id="A9B4X0"/>
<dbReference type="BioCyc" id="HAUR316274:GHYA-3087-MONOMER"/>
<dbReference type="HOGENOM" id="CLU_443967_0_0_0"/>
<proteinExistence type="predicted"/>